<proteinExistence type="predicted"/>
<accession>A0A951U6G6</accession>
<dbReference type="AlphaFoldDB" id="A0A951U6G6"/>
<evidence type="ECO:0000313" key="2">
    <source>
        <dbReference type="EMBL" id="MBW4467625.1"/>
    </source>
</evidence>
<comment type="caution">
    <text evidence="2">The sequence shown here is derived from an EMBL/GenBank/DDBJ whole genome shotgun (WGS) entry which is preliminary data.</text>
</comment>
<name>A0A951U6G6_9CYAN</name>
<dbReference type="Gene3D" id="1.20.5.340">
    <property type="match status" value="1"/>
</dbReference>
<protein>
    <submittedName>
        <fullName evidence="2">Uncharacterized protein</fullName>
    </submittedName>
</protein>
<reference evidence="2" key="2">
    <citation type="journal article" date="2022" name="Microbiol. Resour. Announc.">
        <title>Metagenome Sequencing to Explore Phylogenomics of Terrestrial Cyanobacteria.</title>
        <authorList>
            <person name="Ward R.D."/>
            <person name="Stajich J.E."/>
            <person name="Johansen J.R."/>
            <person name="Huntemann M."/>
            <person name="Clum A."/>
            <person name="Foster B."/>
            <person name="Foster B."/>
            <person name="Roux S."/>
            <person name="Palaniappan K."/>
            <person name="Varghese N."/>
            <person name="Mukherjee S."/>
            <person name="Reddy T.B.K."/>
            <person name="Daum C."/>
            <person name="Copeland A."/>
            <person name="Chen I.A."/>
            <person name="Ivanova N.N."/>
            <person name="Kyrpides N.C."/>
            <person name="Shapiro N."/>
            <person name="Eloe-Fadrosh E.A."/>
            <person name="Pietrasiak N."/>
        </authorList>
    </citation>
    <scope>NUCLEOTIDE SEQUENCE</scope>
    <source>
        <strain evidence="2">GSE-TBD4-15B</strain>
    </source>
</reference>
<dbReference type="Proteomes" id="UP000707356">
    <property type="component" value="Unassembled WGS sequence"/>
</dbReference>
<dbReference type="EMBL" id="JAHHHV010000078">
    <property type="protein sequence ID" value="MBW4467625.1"/>
    <property type="molecule type" value="Genomic_DNA"/>
</dbReference>
<keyword evidence="1" id="KW-0175">Coiled coil</keyword>
<organism evidence="2 3">
    <name type="scientific">Pegethrix bostrychoides GSE-TBD4-15B</name>
    <dbReference type="NCBI Taxonomy" id="2839662"/>
    <lineage>
        <taxon>Bacteria</taxon>
        <taxon>Bacillati</taxon>
        <taxon>Cyanobacteriota</taxon>
        <taxon>Cyanophyceae</taxon>
        <taxon>Oculatellales</taxon>
        <taxon>Oculatellaceae</taxon>
        <taxon>Pegethrix</taxon>
    </lineage>
</organism>
<sequence>MASKRELQEILKDRYGINKNISDALSQPDCERMLALLEQEPSALKLVETFAEKNLSLGRNNAQYGQQRGRAERKLETLQVEYQQLEQSVQSLEQSNAALAARKQQLESQQQQLEGDILTLEFKVGDLASKNTDLTEANTQLKKDNKELKNTVDLIKLRLTRDMKELLKYEDSELRKMAIRLFRWTLG</sequence>
<evidence type="ECO:0000313" key="3">
    <source>
        <dbReference type="Proteomes" id="UP000707356"/>
    </source>
</evidence>
<evidence type="ECO:0000256" key="1">
    <source>
        <dbReference type="SAM" id="Coils"/>
    </source>
</evidence>
<feature type="coiled-coil region" evidence="1">
    <location>
        <begin position="61"/>
        <end position="158"/>
    </location>
</feature>
<gene>
    <name evidence="2" type="ORF">KME07_19530</name>
</gene>
<reference evidence="2" key="1">
    <citation type="submission" date="2021-05" db="EMBL/GenBank/DDBJ databases">
        <authorList>
            <person name="Pietrasiak N."/>
            <person name="Ward R."/>
            <person name="Stajich J.E."/>
            <person name="Kurbessoian T."/>
        </authorList>
    </citation>
    <scope>NUCLEOTIDE SEQUENCE</scope>
    <source>
        <strain evidence="2">GSE-TBD4-15B</strain>
    </source>
</reference>